<feature type="domain" description="GIT Spa2 homology (SHD)" evidence="2">
    <location>
        <begin position="43"/>
        <end position="73"/>
    </location>
</feature>
<accession>A0AAV5S426</accession>
<dbReference type="GO" id="GO:0000131">
    <property type="term" value="C:incipient cellular bud site"/>
    <property type="evidence" value="ECO:0007669"/>
    <property type="project" value="TreeGrafter"/>
</dbReference>
<reference evidence="3 4" key="1">
    <citation type="journal article" date="2023" name="Elife">
        <title>Identification of key yeast species and microbe-microbe interactions impacting larval growth of Drosophila in the wild.</title>
        <authorList>
            <person name="Mure A."/>
            <person name="Sugiura Y."/>
            <person name="Maeda R."/>
            <person name="Honda K."/>
            <person name="Sakurai N."/>
            <person name="Takahashi Y."/>
            <person name="Watada M."/>
            <person name="Katoh T."/>
            <person name="Gotoh A."/>
            <person name="Gotoh Y."/>
            <person name="Taniguchi I."/>
            <person name="Nakamura K."/>
            <person name="Hayashi T."/>
            <person name="Katayama T."/>
            <person name="Uemura T."/>
            <person name="Hattori Y."/>
        </authorList>
    </citation>
    <scope>NUCLEOTIDE SEQUENCE [LARGE SCALE GENOMIC DNA]</scope>
    <source>
        <strain evidence="3 4">KH-74</strain>
    </source>
</reference>
<dbReference type="GO" id="GO:0005826">
    <property type="term" value="C:actomyosin contractile ring"/>
    <property type="evidence" value="ECO:0007669"/>
    <property type="project" value="TreeGrafter"/>
</dbReference>
<evidence type="ECO:0000313" key="3">
    <source>
        <dbReference type="EMBL" id="GMM58488.1"/>
    </source>
</evidence>
<dbReference type="PANTHER" id="PTHR21601:SF0">
    <property type="entry name" value="PROTEIN SPA2-RELATED"/>
    <property type="match status" value="1"/>
</dbReference>
<keyword evidence="4" id="KW-1185">Reference proteome</keyword>
<gene>
    <name evidence="3" type="ORF">DAKH74_051050</name>
</gene>
<dbReference type="GO" id="GO:0007121">
    <property type="term" value="P:bipolar cellular bud site selection"/>
    <property type="evidence" value="ECO:0007669"/>
    <property type="project" value="TreeGrafter"/>
</dbReference>
<feature type="compositionally biased region" description="Low complexity" evidence="1">
    <location>
        <begin position="585"/>
        <end position="605"/>
    </location>
</feature>
<proteinExistence type="predicted"/>
<dbReference type="PANTHER" id="PTHR21601">
    <property type="entry name" value="SPA2 PROTEIN"/>
    <property type="match status" value="1"/>
</dbReference>
<feature type="compositionally biased region" description="Polar residues" evidence="1">
    <location>
        <begin position="142"/>
        <end position="155"/>
    </location>
</feature>
<dbReference type="GO" id="GO:1902716">
    <property type="term" value="C:cell cortex of growing cell tip"/>
    <property type="evidence" value="ECO:0007669"/>
    <property type="project" value="TreeGrafter"/>
</dbReference>
<evidence type="ECO:0000259" key="2">
    <source>
        <dbReference type="SMART" id="SM00555"/>
    </source>
</evidence>
<sequence length="684" mass="75487">MVAANRDYKREINGYYVKLTKFLEVTGADPTSYHRSTKRAEKARSKLSNLSLRQFYELNVDVDDELARRMSEDDAKSLNFEMDDDELRIKRNTARKKLSSLSDSRFNELICDLISEVIARGFDKFEDGESDSVINKSNENTVTSSFNMSDLGSVTTRDETDLNNAPEVASQPTSASKSSTDDHFDFTEDTPAAPSSPSHTVHTEIPENSVPISDATDIPKEEQEADLNATPATAPTSAFQSSKIIPLKASIDWSDEDENDEEETPTKIESDIVQEMKVPIVQPVDTKNSDKTLSYDALVEENNRLKAALNNQAAPTSTSNHFYQANSSVDMKLLEKYVDNDLGCIPMGHLVKYHQTIEYFYQVLNGGAASHSDSGDAEDSLGTTLFKVIFQISKTVQHMIDLVDIPIFKREIILLKSAVSHAITAVRYYSMYGDILPKYTVHAALGDISFAICNLIKSAKLKDVSTSVGHSILTSIPETPLANIDIHKSLIHSTAAHSDIPIKQLKLTRNLQNHIAGDLRTPTKQIPKRNASRRKSGRLSFMNDTELHIPKRSASRPASKPSSQSSLAEMEQVTNVKEVVEETTKNVVSRNSSKGSRSNRSSVNRKSSKGGKPPKNKKRSSHATKGANSKTGDTPEHPFVAASPEPSKKSAKSAKKFTDKIKSFGNNNSLGFRVMHGDKAAKVK</sequence>
<dbReference type="Pfam" id="PF08518">
    <property type="entry name" value="GIT_SHD"/>
    <property type="match status" value="1"/>
</dbReference>
<feature type="compositionally biased region" description="Basic residues" evidence="1">
    <location>
        <begin position="526"/>
        <end position="537"/>
    </location>
</feature>
<name>A0AAV5S426_MAUHU</name>
<dbReference type="GO" id="GO:0005935">
    <property type="term" value="C:cellular bud neck"/>
    <property type="evidence" value="ECO:0007669"/>
    <property type="project" value="TreeGrafter"/>
</dbReference>
<dbReference type="GO" id="GO:0005078">
    <property type="term" value="F:MAP-kinase scaffold activity"/>
    <property type="evidence" value="ECO:0007669"/>
    <property type="project" value="TreeGrafter"/>
</dbReference>
<dbReference type="SMART" id="SM00555">
    <property type="entry name" value="GIT"/>
    <property type="match status" value="2"/>
</dbReference>
<dbReference type="GO" id="GO:0043332">
    <property type="term" value="C:mating projection tip"/>
    <property type="evidence" value="ECO:0007669"/>
    <property type="project" value="TreeGrafter"/>
</dbReference>
<evidence type="ECO:0000313" key="4">
    <source>
        <dbReference type="Proteomes" id="UP001377567"/>
    </source>
</evidence>
<evidence type="ECO:0000256" key="1">
    <source>
        <dbReference type="SAM" id="MobiDB-lite"/>
    </source>
</evidence>
<feature type="compositionally biased region" description="Basic and acidic residues" evidence="1">
    <location>
        <begin position="675"/>
        <end position="684"/>
    </location>
</feature>
<feature type="region of interest" description="Disordered" evidence="1">
    <location>
        <begin position="222"/>
        <end position="241"/>
    </location>
</feature>
<feature type="region of interest" description="Disordered" evidence="1">
    <location>
        <begin position="516"/>
        <end position="684"/>
    </location>
</feature>
<feature type="compositionally biased region" description="Polar residues" evidence="1">
    <location>
        <begin position="230"/>
        <end position="241"/>
    </location>
</feature>
<feature type="compositionally biased region" description="Basic residues" evidence="1">
    <location>
        <begin position="606"/>
        <end position="622"/>
    </location>
</feature>
<feature type="domain" description="GIT Spa2 homology (SHD)" evidence="2">
    <location>
        <begin position="94"/>
        <end position="124"/>
    </location>
</feature>
<dbReference type="AlphaFoldDB" id="A0AAV5S426"/>
<protein>
    <submittedName>
        <fullName evidence="3">Sph1 protein</fullName>
    </submittedName>
</protein>
<dbReference type="GO" id="GO:0036267">
    <property type="term" value="P:invasive filamentous growth"/>
    <property type="evidence" value="ECO:0007669"/>
    <property type="project" value="TreeGrafter"/>
</dbReference>
<feature type="region of interest" description="Disordered" evidence="1">
    <location>
        <begin position="142"/>
        <end position="214"/>
    </location>
</feature>
<dbReference type="GO" id="GO:0007124">
    <property type="term" value="P:pseudohyphal growth"/>
    <property type="evidence" value="ECO:0007669"/>
    <property type="project" value="TreeGrafter"/>
</dbReference>
<dbReference type="EMBL" id="BTGD01000025">
    <property type="protein sequence ID" value="GMM58488.1"/>
    <property type="molecule type" value="Genomic_DNA"/>
</dbReference>
<organism evidence="3 4">
    <name type="scientific">Maudiozyma humilis</name>
    <name type="common">Sour dough yeast</name>
    <name type="synonym">Kazachstania humilis</name>
    <dbReference type="NCBI Taxonomy" id="51915"/>
    <lineage>
        <taxon>Eukaryota</taxon>
        <taxon>Fungi</taxon>
        <taxon>Dikarya</taxon>
        <taxon>Ascomycota</taxon>
        <taxon>Saccharomycotina</taxon>
        <taxon>Saccharomycetes</taxon>
        <taxon>Saccharomycetales</taxon>
        <taxon>Saccharomycetaceae</taxon>
        <taxon>Maudiozyma</taxon>
    </lineage>
</organism>
<dbReference type="GO" id="GO:0005934">
    <property type="term" value="C:cellular bud tip"/>
    <property type="evidence" value="ECO:0007669"/>
    <property type="project" value="TreeGrafter"/>
</dbReference>
<dbReference type="InterPro" id="IPR013724">
    <property type="entry name" value="GIT_SHD"/>
</dbReference>
<feature type="compositionally biased region" description="Low complexity" evidence="1">
    <location>
        <begin position="555"/>
        <end position="566"/>
    </location>
</feature>
<dbReference type="Proteomes" id="UP001377567">
    <property type="component" value="Unassembled WGS sequence"/>
</dbReference>
<dbReference type="InterPro" id="IPR039892">
    <property type="entry name" value="Spa2/Sph1"/>
</dbReference>
<comment type="caution">
    <text evidence="3">The sequence shown here is derived from an EMBL/GenBank/DDBJ whole genome shotgun (WGS) entry which is preliminary data.</text>
</comment>